<reference evidence="1" key="1">
    <citation type="journal article" date="2013" name="Nature">
        <title>Draft genome of the wheat A-genome progenitor Triticum urartu.</title>
        <authorList>
            <person name="Ling H.Q."/>
            <person name="Zhao S."/>
            <person name="Liu D."/>
            <person name="Wang J."/>
            <person name="Sun H."/>
            <person name="Zhang C."/>
            <person name="Fan H."/>
            <person name="Li D."/>
            <person name="Dong L."/>
            <person name="Tao Y."/>
            <person name="Gao C."/>
            <person name="Wu H."/>
            <person name="Li Y."/>
            <person name="Cui Y."/>
            <person name="Guo X."/>
            <person name="Zheng S."/>
            <person name="Wang B."/>
            <person name="Yu K."/>
            <person name="Liang Q."/>
            <person name="Yang W."/>
            <person name="Lou X."/>
            <person name="Chen J."/>
            <person name="Feng M."/>
            <person name="Jian J."/>
            <person name="Zhang X."/>
            <person name="Luo G."/>
            <person name="Jiang Y."/>
            <person name="Liu J."/>
            <person name="Wang Z."/>
            <person name="Sha Y."/>
            <person name="Zhang B."/>
            <person name="Wu H."/>
            <person name="Tang D."/>
            <person name="Shen Q."/>
            <person name="Xue P."/>
            <person name="Zou S."/>
            <person name="Wang X."/>
            <person name="Liu X."/>
            <person name="Wang F."/>
            <person name="Yang Y."/>
            <person name="An X."/>
            <person name="Dong Z."/>
            <person name="Zhang K."/>
            <person name="Zhang X."/>
            <person name="Luo M.C."/>
            <person name="Dvorak J."/>
            <person name="Tong Y."/>
            <person name="Wang J."/>
            <person name="Yang H."/>
            <person name="Li Z."/>
            <person name="Wang D."/>
            <person name="Zhang A."/>
            <person name="Wang J."/>
        </authorList>
    </citation>
    <scope>NUCLEOTIDE SEQUENCE</scope>
</reference>
<dbReference type="EMBL" id="KD014859">
    <property type="protein sequence ID" value="EMS67786.1"/>
    <property type="molecule type" value="Genomic_DNA"/>
</dbReference>
<protein>
    <recommendedName>
        <fullName evidence="2">Retrovirus-related Pol polyprotein from transposon TNT 1-94</fullName>
    </recommendedName>
</protein>
<sequence>MEYKYGKLHTGRYIMLLDHDEPMNYEEVMMSPDSAKWLEAMKYEMGSMYENKIVGSGRDSDLFVDWKKKMMIPITPQEDLLSAFSALESDDNNKDTDMSSVSGM</sequence>
<organism evidence="1">
    <name type="scientific">Triticum urartu</name>
    <name type="common">Red wild einkorn</name>
    <name type="synonym">Crithodium urartu</name>
    <dbReference type="NCBI Taxonomy" id="4572"/>
    <lineage>
        <taxon>Eukaryota</taxon>
        <taxon>Viridiplantae</taxon>
        <taxon>Streptophyta</taxon>
        <taxon>Embryophyta</taxon>
        <taxon>Tracheophyta</taxon>
        <taxon>Spermatophyta</taxon>
        <taxon>Magnoliopsida</taxon>
        <taxon>Liliopsida</taxon>
        <taxon>Poales</taxon>
        <taxon>Poaceae</taxon>
        <taxon>BOP clade</taxon>
        <taxon>Pooideae</taxon>
        <taxon>Triticodae</taxon>
        <taxon>Triticeae</taxon>
        <taxon>Triticinae</taxon>
        <taxon>Triticum</taxon>
    </lineage>
</organism>
<name>M8A6Z6_TRIUA</name>
<gene>
    <name evidence="1" type="ORF">TRIUR3_33364</name>
</gene>
<evidence type="ECO:0000313" key="1">
    <source>
        <dbReference type="EMBL" id="EMS67786.1"/>
    </source>
</evidence>
<evidence type="ECO:0008006" key="2">
    <source>
        <dbReference type="Google" id="ProtNLM"/>
    </source>
</evidence>
<accession>M8A6Z6</accession>
<proteinExistence type="predicted"/>
<dbReference type="AlphaFoldDB" id="M8A6Z6"/>